<dbReference type="SUPFAM" id="SSF52949">
    <property type="entry name" value="Macro domain-like"/>
    <property type="match status" value="1"/>
</dbReference>
<dbReference type="InterPro" id="IPR043472">
    <property type="entry name" value="Macro_dom-like"/>
</dbReference>
<name>A0AAN7TKI7_9PEZI</name>
<evidence type="ECO:0000313" key="2">
    <source>
        <dbReference type="Proteomes" id="UP001310890"/>
    </source>
</evidence>
<organism evidence="1 2">
    <name type="scientific">Meristemomyces frigidus</name>
    <dbReference type="NCBI Taxonomy" id="1508187"/>
    <lineage>
        <taxon>Eukaryota</taxon>
        <taxon>Fungi</taxon>
        <taxon>Dikarya</taxon>
        <taxon>Ascomycota</taxon>
        <taxon>Pezizomycotina</taxon>
        <taxon>Dothideomycetes</taxon>
        <taxon>Dothideomycetidae</taxon>
        <taxon>Mycosphaerellales</taxon>
        <taxon>Teratosphaeriaceae</taxon>
        <taxon>Meristemomyces</taxon>
    </lineage>
</organism>
<evidence type="ECO:0000313" key="1">
    <source>
        <dbReference type="EMBL" id="KAK5113986.1"/>
    </source>
</evidence>
<dbReference type="AlphaFoldDB" id="A0AAN7TKI7"/>
<evidence type="ECO:0008006" key="3">
    <source>
        <dbReference type="Google" id="ProtNLM"/>
    </source>
</evidence>
<sequence>MAKITENARILPDINLLCMLAEPKQAFLEAVAKHFPDLRLHTTVDIYESSLKALTPGLQFDAVVSPANSYARLDGAFDDALARAYGPRDDYFWITRKAQQVVYNQWKGFAPPGTCTLVPLTTGPEAIPVNKQPWRTKYMLLLPTMRIPQNVQWDVEVVYECIWSMLNMVYNYNREAQNEEDKIKSILMTPLATGAGRWNNKRWAEQTVWALRHFVESVQDPETWSKLEWSKALSDAKEIETTYTADSNTADM</sequence>
<comment type="caution">
    <text evidence="1">The sequence shown here is derived from an EMBL/GenBank/DDBJ whole genome shotgun (WGS) entry which is preliminary data.</text>
</comment>
<dbReference type="EMBL" id="JAVRRL010000020">
    <property type="protein sequence ID" value="KAK5113986.1"/>
    <property type="molecule type" value="Genomic_DNA"/>
</dbReference>
<accession>A0AAN7TKI7</accession>
<dbReference type="Gene3D" id="3.40.220.10">
    <property type="entry name" value="Leucine Aminopeptidase, subunit E, domain 1"/>
    <property type="match status" value="1"/>
</dbReference>
<proteinExistence type="predicted"/>
<protein>
    <recommendedName>
        <fullName evidence="3">Macro domain-like protein</fullName>
    </recommendedName>
</protein>
<reference evidence="1" key="1">
    <citation type="submission" date="2023-08" db="EMBL/GenBank/DDBJ databases">
        <title>Black Yeasts Isolated from many extreme environments.</title>
        <authorList>
            <person name="Coleine C."/>
            <person name="Stajich J.E."/>
            <person name="Selbmann L."/>
        </authorList>
    </citation>
    <scope>NUCLEOTIDE SEQUENCE</scope>
    <source>
        <strain evidence="1">CCFEE 5401</strain>
    </source>
</reference>
<dbReference type="Proteomes" id="UP001310890">
    <property type="component" value="Unassembled WGS sequence"/>
</dbReference>
<gene>
    <name evidence="1" type="ORF">LTR62_003109</name>
</gene>